<protein>
    <submittedName>
        <fullName evidence="2">Talin-1</fullName>
    </submittedName>
</protein>
<organism evidence="2 3">
    <name type="scientific">Halocaridina rubra</name>
    <name type="common">Hawaiian red shrimp</name>
    <dbReference type="NCBI Taxonomy" id="373956"/>
    <lineage>
        <taxon>Eukaryota</taxon>
        <taxon>Metazoa</taxon>
        <taxon>Ecdysozoa</taxon>
        <taxon>Arthropoda</taxon>
        <taxon>Crustacea</taxon>
        <taxon>Multicrustacea</taxon>
        <taxon>Malacostraca</taxon>
        <taxon>Eumalacostraca</taxon>
        <taxon>Eucarida</taxon>
        <taxon>Decapoda</taxon>
        <taxon>Pleocyemata</taxon>
        <taxon>Caridea</taxon>
        <taxon>Atyoidea</taxon>
        <taxon>Atyidae</taxon>
        <taxon>Halocaridina</taxon>
    </lineage>
</organism>
<dbReference type="PANTHER" id="PTHR19981:SF1">
    <property type="entry name" value="RHEA, ISOFORM B"/>
    <property type="match status" value="1"/>
</dbReference>
<evidence type="ECO:0000313" key="2">
    <source>
        <dbReference type="EMBL" id="KAK7066429.1"/>
    </source>
</evidence>
<dbReference type="GO" id="GO:0005925">
    <property type="term" value="C:focal adhesion"/>
    <property type="evidence" value="ECO:0007669"/>
    <property type="project" value="InterPro"/>
</dbReference>
<dbReference type="EMBL" id="JAXCGZ010019197">
    <property type="protein sequence ID" value="KAK7066429.1"/>
    <property type="molecule type" value="Genomic_DNA"/>
</dbReference>
<dbReference type="GO" id="GO:0030036">
    <property type="term" value="P:actin cytoskeleton organization"/>
    <property type="evidence" value="ECO:0007669"/>
    <property type="project" value="TreeGrafter"/>
</dbReference>
<dbReference type="GO" id="GO:0005737">
    <property type="term" value="C:cytoplasm"/>
    <property type="evidence" value="ECO:0007669"/>
    <property type="project" value="TreeGrafter"/>
</dbReference>
<dbReference type="GO" id="GO:0001726">
    <property type="term" value="C:ruffle"/>
    <property type="evidence" value="ECO:0007669"/>
    <property type="project" value="InterPro"/>
</dbReference>
<comment type="caution">
    <text evidence="2">The sequence shown here is derived from an EMBL/GenBank/DDBJ whole genome shotgun (WGS) entry which is preliminary data.</text>
</comment>
<dbReference type="Pfam" id="PF02174">
    <property type="entry name" value="IRS"/>
    <property type="match status" value="1"/>
</dbReference>
<feature type="non-terminal residue" evidence="2">
    <location>
        <position position="254"/>
    </location>
</feature>
<dbReference type="Pfam" id="PF09141">
    <property type="entry name" value="Talin_middle"/>
    <property type="match status" value="1"/>
</dbReference>
<dbReference type="PANTHER" id="PTHR19981">
    <property type="entry name" value="TALIN"/>
    <property type="match status" value="1"/>
</dbReference>
<dbReference type="Proteomes" id="UP001381693">
    <property type="component" value="Unassembled WGS sequence"/>
</dbReference>
<feature type="domain" description="FERM" evidence="1">
    <location>
        <begin position="1"/>
        <end position="85"/>
    </location>
</feature>
<gene>
    <name evidence="2" type="primary">TLN1_1</name>
    <name evidence="2" type="ORF">SK128_012964</name>
</gene>
<dbReference type="SMART" id="SM01244">
    <property type="entry name" value="IRS"/>
    <property type="match status" value="1"/>
</dbReference>
<evidence type="ECO:0000313" key="3">
    <source>
        <dbReference type="Proteomes" id="UP001381693"/>
    </source>
</evidence>
<keyword evidence="3" id="KW-1185">Reference proteome</keyword>
<reference evidence="2 3" key="1">
    <citation type="submission" date="2023-11" db="EMBL/GenBank/DDBJ databases">
        <title>Halocaridina rubra genome assembly.</title>
        <authorList>
            <person name="Smith C."/>
        </authorList>
    </citation>
    <scope>NUCLEOTIDE SEQUENCE [LARGE SCALE GENOMIC DNA]</scope>
    <source>
        <strain evidence="2">EP-1</strain>
        <tissue evidence="2">Whole</tissue>
    </source>
</reference>
<dbReference type="CDD" id="cd10569">
    <property type="entry name" value="FERM_C_Talin"/>
    <property type="match status" value="1"/>
</dbReference>
<dbReference type="FunFam" id="2.30.29.30:FF:000028">
    <property type="entry name" value="Talin 2"/>
    <property type="match status" value="1"/>
</dbReference>
<dbReference type="InterPro" id="IPR000299">
    <property type="entry name" value="FERM_domain"/>
</dbReference>
<dbReference type="GO" id="GO:0098609">
    <property type="term" value="P:cell-cell adhesion"/>
    <property type="evidence" value="ECO:0007669"/>
    <property type="project" value="TreeGrafter"/>
</dbReference>
<proteinExistence type="predicted"/>
<dbReference type="SUPFAM" id="SSF109880">
    <property type="entry name" value="A middle domain of Talin 1"/>
    <property type="match status" value="1"/>
</dbReference>
<dbReference type="AlphaFoldDB" id="A0AAN8ZWW2"/>
<dbReference type="GO" id="GO:0005200">
    <property type="term" value="F:structural constituent of cytoskeleton"/>
    <property type="evidence" value="ECO:0007669"/>
    <property type="project" value="InterPro"/>
</dbReference>
<dbReference type="Gene3D" id="1.20.1420.10">
    <property type="entry name" value="Talin, central domain"/>
    <property type="match status" value="1"/>
</dbReference>
<name>A0AAN8ZWW2_HALRR</name>
<sequence>MKGKNKLVPRLLGVTKDSVLRLDEKTKEILKTWPLTTVRRWAASPNTFTLDFGDYSDQYYSVQTTEGEQISQLIAGYIDIIMKKQKAIDHIGIEGDDGSAMVEDTVSPIKASIIQHGDTEVQHFEEESISKPAVMRPGVTGAQSFGTGSMPGVQSVAIVGQINLAHQPPSAKHPQVTSVLSKPQKALVSTIETGKVIIDECIESLETKAELPELGTDPASIKWKQVTLDSNKQTVTSQIAAMNAATAEVVTLTS</sequence>
<dbReference type="InterPro" id="IPR036476">
    <property type="entry name" value="Talin_cent_sf"/>
</dbReference>
<evidence type="ECO:0000259" key="1">
    <source>
        <dbReference type="PROSITE" id="PS50057"/>
    </source>
</evidence>
<dbReference type="SUPFAM" id="SSF50729">
    <property type="entry name" value="PH domain-like"/>
    <property type="match status" value="1"/>
</dbReference>
<dbReference type="InterPro" id="IPR002404">
    <property type="entry name" value="IRS_PTB"/>
</dbReference>
<dbReference type="InterPro" id="IPR011993">
    <property type="entry name" value="PH-like_dom_sf"/>
</dbReference>
<dbReference type="PROSITE" id="PS50057">
    <property type="entry name" value="FERM_3"/>
    <property type="match status" value="1"/>
</dbReference>
<dbReference type="GO" id="GO:0005178">
    <property type="term" value="F:integrin binding"/>
    <property type="evidence" value="ECO:0007669"/>
    <property type="project" value="TreeGrafter"/>
</dbReference>
<dbReference type="GO" id="GO:0005886">
    <property type="term" value="C:plasma membrane"/>
    <property type="evidence" value="ECO:0007669"/>
    <property type="project" value="TreeGrafter"/>
</dbReference>
<dbReference type="InterPro" id="IPR015224">
    <property type="entry name" value="Talin_cent"/>
</dbReference>
<accession>A0AAN8ZWW2</accession>
<dbReference type="Gene3D" id="2.30.29.30">
    <property type="entry name" value="Pleckstrin-homology domain (PH domain)/Phosphotyrosine-binding domain (PTB)"/>
    <property type="match status" value="1"/>
</dbReference>